<keyword evidence="3" id="KW-1185">Reference proteome</keyword>
<accession>A0A6A6SIK1</accession>
<feature type="transmembrane region" description="Helical" evidence="1">
    <location>
        <begin position="89"/>
        <end position="112"/>
    </location>
</feature>
<feature type="transmembrane region" description="Helical" evidence="1">
    <location>
        <begin position="63"/>
        <end position="82"/>
    </location>
</feature>
<evidence type="ECO:0000256" key="1">
    <source>
        <dbReference type="SAM" id="Phobius"/>
    </source>
</evidence>
<keyword evidence="1" id="KW-0472">Membrane</keyword>
<evidence type="ECO:0000313" key="3">
    <source>
        <dbReference type="Proteomes" id="UP000799324"/>
    </source>
</evidence>
<reference evidence="2" key="1">
    <citation type="journal article" date="2020" name="Stud. Mycol.">
        <title>101 Dothideomycetes genomes: a test case for predicting lifestyles and emergence of pathogens.</title>
        <authorList>
            <person name="Haridas S."/>
            <person name="Albert R."/>
            <person name="Binder M."/>
            <person name="Bloem J."/>
            <person name="Labutti K."/>
            <person name="Salamov A."/>
            <person name="Andreopoulos B."/>
            <person name="Baker S."/>
            <person name="Barry K."/>
            <person name="Bills G."/>
            <person name="Bluhm B."/>
            <person name="Cannon C."/>
            <person name="Castanera R."/>
            <person name="Culley D."/>
            <person name="Daum C."/>
            <person name="Ezra D."/>
            <person name="Gonzalez J."/>
            <person name="Henrissat B."/>
            <person name="Kuo A."/>
            <person name="Liang C."/>
            <person name="Lipzen A."/>
            <person name="Lutzoni F."/>
            <person name="Magnuson J."/>
            <person name="Mondo S."/>
            <person name="Nolan M."/>
            <person name="Ohm R."/>
            <person name="Pangilinan J."/>
            <person name="Park H.-J."/>
            <person name="Ramirez L."/>
            <person name="Alfaro M."/>
            <person name="Sun H."/>
            <person name="Tritt A."/>
            <person name="Yoshinaga Y."/>
            <person name="Zwiers L.-H."/>
            <person name="Turgeon B."/>
            <person name="Goodwin S."/>
            <person name="Spatafora J."/>
            <person name="Crous P."/>
            <person name="Grigoriev I."/>
        </authorList>
    </citation>
    <scope>NUCLEOTIDE SEQUENCE</scope>
    <source>
        <strain evidence="2">CBS 122681</strain>
    </source>
</reference>
<keyword evidence="1" id="KW-1133">Transmembrane helix</keyword>
<proteinExistence type="predicted"/>
<name>A0A6A6SIK1_9PLEO</name>
<feature type="transmembrane region" description="Helical" evidence="1">
    <location>
        <begin position="175"/>
        <end position="196"/>
    </location>
</feature>
<organism evidence="2 3">
    <name type="scientific">Lophiostoma macrostomum CBS 122681</name>
    <dbReference type="NCBI Taxonomy" id="1314788"/>
    <lineage>
        <taxon>Eukaryota</taxon>
        <taxon>Fungi</taxon>
        <taxon>Dikarya</taxon>
        <taxon>Ascomycota</taxon>
        <taxon>Pezizomycotina</taxon>
        <taxon>Dothideomycetes</taxon>
        <taxon>Pleosporomycetidae</taxon>
        <taxon>Pleosporales</taxon>
        <taxon>Lophiostomataceae</taxon>
        <taxon>Lophiostoma</taxon>
    </lineage>
</organism>
<dbReference type="AlphaFoldDB" id="A0A6A6SIK1"/>
<keyword evidence="1" id="KW-0812">Transmembrane</keyword>
<gene>
    <name evidence="2" type="ORF">K491DRAFT_723278</name>
</gene>
<sequence length="257" mass="28553">MQLTTIFWSVTVFALAVLLVLAPPELQLSLLGPLCWASASTTLDSIQHHRLLRFVRNAATTLLLLRLYAILAVFVFGALVDLEPVFSSALVACGSLTSLALSTGHSLFSAALDACTAYASLWTPIRPSLMDLVRAWTPLGDSFRAGDWVADLWDLFGDDVVDCVVSTLSFVHRTIGWTLFFLAVLLFLAAACVCSWDAPDNLCEPVVLPEYKPAPLSHRDMYPDDAWYHERVVDGDFHAAFARVQQKNRQMRKYRFA</sequence>
<dbReference type="EMBL" id="MU004598">
    <property type="protein sequence ID" value="KAF2647616.1"/>
    <property type="molecule type" value="Genomic_DNA"/>
</dbReference>
<dbReference type="Proteomes" id="UP000799324">
    <property type="component" value="Unassembled WGS sequence"/>
</dbReference>
<evidence type="ECO:0000313" key="2">
    <source>
        <dbReference type="EMBL" id="KAF2647616.1"/>
    </source>
</evidence>
<protein>
    <submittedName>
        <fullName evidence="2">Uncharacterized protein</fullName>
    </submittedName>
</protein>